<keyword evidence="3" id="KW-1185">Reference proteome</keyword>
<dbReference type="Proteomes" id="UP000747399">
    <property type="component" value="Unassembled WGS sequence"/>
</dbReference>
<feature type="non-terminal residue" evidence="2">
    <location>
        <position position="1"/>
    </location>
</feature>
<dbReference type="EMBL" id="BNCO01000029">
    <property type="protein sequence ID" value="GIL58079.1"/>
    <property type="molecule type" value="Genomic_DNA"/>
</dbReference>
<dbReference type="InterPro" id="IPR009057">
    <property type="entry name" value="Homeodomain-like_sf"/>
</dbReference>
<sequence>GTAAGAGAGAGGHAQLSRRTNFKDKWHARLYSHQEVEALVDGVLKYGCDWTAILRDNTVLRNRNQNSIKYKWASLCHGSSNGWESMRAERPSPALCSKIQQAINGLSSKATQPQVATARRYWGDKSAPLVVPNDLVYELYGPHAVREKAKITVRLNGVLDPTIHHGSLRLIAAHNKYQVVHCPSLRLAATGRQVVGWERGTEAVDLVAVLRSGSESGDEEEGAGGGGGGGADGSRDVMEADFADGEGEGAGTHDFADEGWEEEDGDRSAREDGASSEGEGEDGDAESGSGDDSEESNDAEGESEGESEGQSEAEGENEGENE</sequence>
<evidence type="ECO:0000313" key="2">
    <source>
        <dbReference type="EMBL" id="GIL58079.1"/>
    </source>
</evidence>
<proteinExistence type="predicted"/>
<evidence type="ECO:0008006" key="4">
    <source>
        <dbReference type="Google" id="ProtNLM"/>
    </source>
</evidence>
<evidence type="ECO:0000256" key="1">
    <source>
        <dbReference type="SAM" id="MobiDB-lite"/>
    </source>
</evidence>
<feature type="compositionally biased region" description="Gly residues" evidence="1">
    <location>
        <begin position="223"/>
        <end position="232"/>
    </location>
</feature>
<feature type="region of interest" description="Disordered" evidence="1">
    <location>
        <begin position="213"/>
        <end position="322"/>
    </location>
</feature>
<comment type="caution">
    <text evidence="2">The sequence shown here is derived from an EMBL/GenBank/DDBJ whole genome shotgun (WGS) entry which is preliminary data.</text>
</comment>
<evidence type="ECO:0000313" key="3">
    <source>
        <dbReference type="Proteomes" id="UP000747399"/>
    </source>
</evidence>
<reference evidence="2" key="1">
    <citation type="journal article" date="2021" name="Proc. Natl. Acad. Sci. U.S.A.">
        <title>Three genomes in the algal genus Volvox reveal the fate of a haploid sex-determining region after a transition to homothallism.</title>
        <authorList>
            <person name="Yamamoto K."/>
            <person name="Hamaji T."/>
            <person name="Kawai-Toyooka H."/>
            <person name="Matsuzaki R."/>
            <person name="Takahashi F."/>
            <person name="Nishimura Y."/>
            <person name="Kawachi M."/>
            <person name="Noguchi H."/>
            <person name="Minakuchi Y."/>
            <person name="Umen J.G."/>
            <person name="Toyoda A."/>
            <person name="Nozaki H."/>
        </authorList>
    </citation>
    <scope>NUCLEOTIDE SEQUENCE</scope>
    <source>
        <strain evidence="2">NIES-3780</strain>
    </source>
</reference>
<protein>
    <recommendedName>
        <fullName evidence="4">Myb-like domain-containing protein</fullName>
    </recommendedName>
</protein>
<gene>
    <name evidence="2" type="ORF">Vafri_13265</name>
</gene>
<organism evidence="2 3">
    <name type="scientific">Volvox africanus</name>
    <dbReference type="NCBI Taxonomy" id="51714"/>
    <lineage>
        <taxon>Eukaryota</taxon>
        <taxon>Viridiplantae</taxon>
        <taxon>Chlorophyta</taxon>
        <taxon>core chlorophytes</taxon>
        <taxon>Chlorophyceae</taxon>
        <taxon>CS clade</taxon>
        <taxon>Chlamydomonadales</taxon>
        <taxon>Volvocaceae</taxon>
        <taxon>Volvox</taxon>
    </lineage>
</organism>
<dbReference type="AlphaFoldDB" id="A0A8J4F3D7"/>
<feature type="non-terminal residue" evidence="2">
    <location>
        <position position="322"/>
    </location>
</feature>
<feature type="compositionally biased region" description="Acidic residues" evidence="1">
    <location>
        <begin position="278"/>
        <end position="322"/>
    </location>
</feature>
<dbReference type="CDD" id="cd11660">
    <property type="entry name" value="SANT_TRF"/>
    <property type="match status" value="1"/>
</dbReference>
<dbReference type="SUPFAM" id="SSF46689">
    <property type="entry name" value="Homeodomain-like"/>
    <property type="match status" value="1"/>
</dbReference>
<name>A0A8J4F3D7_9CHLO</name>
<accession>A0A8J4F3D7</accession>
<dbReference type="Gene3D" id="1.10.246.220">
    <property type="match status" value="1"/>
</dbReference>